<keyword evidence="3" id="KW-1185">Reference proteome</keyword>
<feature type="chain" id="PRO_5045683939" description="Lipoprotein" evidence="1">
    <location>
        <begin position="24"/>
        <end position="88"/>
    </location>
</feature>
<evidence type="ECO:0000313" key="3">
    <source>
        <dbReference type="Proteomes" id="UP001172083"/>
    </source>
</evidence>
<name>A0ABT8L6B5_9BACT</name>
<evidence type="ECO:0000313" key="2">
    <source>
        <dbReference type="EMBL" id="MDN5213295.1"/>
    </source>
</evidence>
<proteinExistence type="predicted"/>
<evidence type="ECO:0008006" key="4">
    <source>
        <dbReference type="Google" id="ProtNLM"/>
    </source>
</evidence>
<feature type="signal peptide" evidence="1">
    <location>
        <begin position="1"/>
        <end position="23"/>
    </location>
</feature>
<dbReference type="Proteomes" id="UP001172083">
    <property type="component" value="Unassembled WGS sequence"/>
</dbReference>
<sequence>MKKLTIALLSLAWPCLLFIASCASDEGGGGNCSISCGGFGTGQPFVQTNHPGTTESDCMKMGEEKGRSCKTSFCPPTGDPDDCYQVYP</sequence>
<dbReference type="PROSITE" id="PS51257">
    <property type="entry name" value="PROKAR_LIPOPROTEIN"/>
    <property type="match status" value="1"/>
</dbReference>
<comment type="caution">
    <text evidence="2">The sequence shown here is derived from an EMBL/GenBank/DDBJ whole genome shotgun (WGS) entry which is preliminary data.</text>
</comment>
<dbReference type="EMBL" id="JAUJEB010000002">
    <property type="protein sequence ID" value="MDN5213295.1"/>
    <property type="molecule type" value="Genomic_DNA"/>
</dbReference>
<organism evidence="2 3">
    <name type="scientific">Agaribacillus aureus</name>
    <dbReference type="NCBI Taxonomy" id="3051825"/>
    <lineage>
        <taxon>Bacteria</taxon>
        <taxon>Pseudomonadati</taxon>
        <taxon>Bacteroidota</taxon>
        <taxon>Cytophagia</taxon>
        <taxon>Cytophagales</taxon>
        <taxon>Splendidivirgaceae</taxon>
        <taxon>Agaribacillus</taxon>
    </lineage>
</organism>
<dbReference type="RefSeq" id="WP_346758634.1">
    <property type="nucleotide sequence ID" value="NZ_JAUJEB010000002.1"/>
</dbReference>
<gene>
    <name evidence="2" type="ORF">QQ020_14595</name>
</gene>
<protein>
    <recommendedName>
        <fullName evidence="4">Lipoprotein</fullName>
    </recommendedName>
</protein>
<keyword evidence="1" id="KW-0732">Signal</keyword>
<accession>A0ABT8L6B5</accession>
<evidence type="ECO:0000256" key="1">
    <source>
        <dbReference type="SAM" id="SignalP"/>
    </source>
</evidence>
<reference evidence="2" key="1">
    <citation type="submission" date="2023-06" db="EMBL/GenBank/DDBJ databases">
        <title>Genomic of Agaribacillus aureum.</title>
        <authorList>
            <person name="Wang G."/>
        </authorList>
    </citation>
    <scope>NUCLEOTIDE SEQUENCE</scope>
    <source>
        <strain evidence="2">BMA12</strain>
    </source>
</reference>